<accession>A0A852VN53</accession>
<feature type="transmembrane region" description="Helical" evidence="7">
    <location>
        <begin position="42"/>
        <end position="60"/>
    </location>
</feature>
<dbReference type="AlphaFoldDB" id="A0A852VN53"/>
<comment type="subcellular location">
    <subcellularLocation>
        <location evidence="1">Cell membrane</location>
        <topology evidence="1">Multi-pass membrane protein</topology>
    </subcellularLocation>
</comment>
<feature type="transmembrane region" description="Helical" evidence="7">
    <location>
        <begin position="128"/>
        <end position="145"/>
    </location>
</feature>
<name>A0A852VN53_9MICO</name>
<reference evidence="8 9" key="1">
    <citation type="submission" date="2020-07" db="EMBL/GenBank/DDBJ databases">
        <title>Sequencing the genomes of 1000 actinobacteria strains.</title>
        <authorList>
            <person name="Klenk H.-P."/>
        </authorList>
    </citation>
    <scope>NUCLEOTIDE SEQUENCE [LARGE SCALE GENOMIC DNA]</scope>
    <source>
        <strain evidence="8 9">DSM 26154</strain>
    </source>
</reference>
<feature type="transmembrane region" description="Helical" evidence="7">
    <location>
        <begin position="152"/>
        <end position="170"/>
    </location>
</feature>
<protein>
    <submittedName>
        <fullName evidence="8">Uncharacterized membrane protein YbhN (UPF0104 family)</fullName>
    </submittedName>
</protein>
<feature type="transmembrane region" description="Helical" evidence="7">
    <location>
        <begin position="277"/>
        <end position="300"/>
    </location>
</feature>
<evidence type="ECO:0000256" key="5">
    <source>
        <dbReference type="ARBA" id="ARBA00023136"/>
    </source>
</evidence>
<evidence type="ECO:0000256" key="1">
    <source>
        <dbReference type="ARBA" id="ARBA00004651"/>
    </source>
</evidence>
<proteinExistence type="predicted"/>
<keyword evidence="3 7" id="KW-0812">Transmembrane</keyword>
<evidence type="ECO:0000313" key="9">
    <source>
        <dbReference type="Proteomes" id="UP000554054"/>
    </source>
</evidence>
<feature type="region of interest" description="Disordered" evidence="6">
    <location>
        <begin position="329"/>
        <end position="358"/>
    </location>
</feature>
<dbReference type="Proteomes" id="UP000554054">
    <property type="component" value="Unassembled WGS sequence"/>
</dbReference>
<keyword evidence="2" id="KW-1003">Cell membrane</keyword>
<keyword evidence="9" id="KW-1185">Reference proteome</keyword>
<feature type="transmembrane region" description="Helical" evidence="7">
    <location>
        <begin position="237"/>
        <end position="257"/>
    </location>
</feature>
<dbReference type="RefSeq" id="WP_343062733.1">
    <property type="nucleotide sequence ID" value="NZ_JACCAE010000001.1"/>
</dbReference>
<feature type="compositionally biased region" description="Basic and acidic residues" evidence="6">
    <location>
        <begin position="341"/>
        <end position="358"/>
    </location>
</feature>
<organism evidence="8 9">
    <name type="scientific">Janibacter cremeus</name>
    <dbReference type="NCBI Taxonomy" id="1285192"/>
    <lineage>
        <taxon>Bacteria</taxon>
        <taxon>Bacillati</taxon>
        <taxon>Actinomycetota</taxon>
        <taxon>Actinomycetes</taxon>
        <taxon>Micrococcales</taxon>
        <taxon>Intrasporangiaceae</taxon>
        <taxon>Janibacter</taxon>
    </lineage>
</organism>
<evidence type="ECO:0000256" key="2">
    <source>
        <dbReference type="ARBA" id="ARBA00022475"/>
    </source>
</evidence>
<gene>
    <name evidence="8" type="ORF">BJY20_000272</name>
</gene>
<comment type="caution">
    <text evidence="8">The sequence shown here is derived from an EMBL/GenBank/DDBJ whole genome shotgun (WGS) entry which is preliminary data.</text>
</comment>
<dbReference type="PANTHER" id="PTHR40277:SF1">
    <property type="entry name" value="BLL5419 PROTEIN"/>
    <property type="match status" value="1"/>
</dbReference>
<dbReference type="PANTHER" id="PTHR40277">
    <property type="entry name" value="BLL5419 PROTEIN"/>
    <property type="match status" value="1"/>
</dbReference>
<evidence type="ECO:0000256" key="4">
    <source>
        <dbReference type="ARBA" id="ARBA00022989"/>
    </source>
</evidence>
<evidence type="ECO:0000256" key="6">
    <source>
        <dbReference type="SAM" id="MobiDB-lite"/>
    </source>
</evidence>
<dbReference type="GO" id="GO:0005886">
    <property type="term" value="C:plasma membrane"/>
    <property type="evidence" value="ECO:0007669"/>
    <property type="project" value="UniProtKB-SubCell"/>
</dbReference>
<evidence type="ECO:0000313" key="8">
    <source>
        <dbReference type="EMBL" id="NYF96880.1"/>
    </source>
</evidence>
<feature type="transmembrane region" description="Helical" evidence="7">
    <location>
        <begin position="204"/>
        <end position="225"/>
    </location>
</feature>
<dbReference type="EMBL" id="JACCAE010000001">
    <property type="protein sequence ID" value="NYF96880.1"/>
    <property type="molecule type" value="Genomic_DNA"/>
</dbReference>
<sequence>MSLEGTRAHYARWLRPAVGAAILAVLLWQVGAEPFVTALTEVTWPALLAALAITVVTTVCAAWRWSVVATGLGVRIAPPAAVTAYYRSQFLNSVLPGGVLGDVHRAVRHGHDVDRMGRGVRSVVWERVLGQVVQVVLTVVVLVVLPSPVRAIAVVAVVGLVAVGLAAGVIRSLRRERPPVAEAGAPPVAEVGAPPGATLEATTVVILTSVLAVLGHVTVLLVAMSAAGVEVSLGRRVALALIVLLGAAIPASLAGWGPREGVAAYAFEAAGLGAATGVSVAVLYGVLALVATLPGALLLVTPRPRWLTRDSNPTPRSLRYERPQRLSRWLRRESAPTPRSLRCERPLGREPRSDRAQT</sequence>
<evidence type="ECO:0000256" key="3">
    <source>
        <dbReference type="ARBA" id="ARBA00022692"/>
    </source>
</evidence>
<keyword evidence="5 7" id="KW-0472">Membrane</keyword>
<dbReference type="Pfam" id="PF03706">
    <property type="entry name" value="LPG_synthase_TM"/>
    <property type="match status" value="1"/>
</dbReference>
<keyword evidence="4 7" id="KW-1133">Transmembrane helix</keyword>
<evidence type="ECO:0000256" key="7">
    <source>
        <dbReference type="SAM" id="Phobius"/>
    </source>
</evidence>
<dbReference type="InterPro" id="IPR022791">
    <property type="entry name" value="L-PG_synthase/AglD"/>
</dbReference>